<evidence type="ECO:0000313" key="3">
    <source>
        <dbReference type="WBParaSite" id="scaffold804_cov174.g1813"/>
    </source>
</evidence>
<feature type="region of interest" description="Disordered" evidence="1">
    <location>
        <begin position="1"/>
        <end position="30"/>
    </location>
</feature>
<dbReference type="AlphaFoldDB" id="A0A915N3V8"/>
<sequence>MQFHLSVDTRTTIGEASTSQMSTEESPSKDLYPDFLLGSPVHTRSLRGEASTSQTTTGKVLGSPIHGSQFRLPLHSDETIKMPYINYYSWDKISHFKVLIHRGEGAIVNDVNESIYHATYYDPNYINFDNSVLLKEILLHKKGISYNVKVRNALGVLKFFRAKHLHEGLATGLEKYGQKSPAKVIKLVLQMALAVEQYHDFGVHLSIDHSHFFCVEISDNEPCHVKLLPATHSILQNVHNEGQIFYLTESRGFDTYKSLEYKKPNDEGKYEVSRASDVYSLCLLALEFTLRSDGRHLEINDSFRNVNSEQLLARGHTAIQYQIFTNDQAEIKTWNDLIQLFSGCLVEPQNRPTIHDVVNKLCL</sequence>
<dbReference type="Proteomes" id="UP000887561">
    <property type="component" value="Unplaced"/>
</dbReference>
<evidence type="ECO:0000313" key="2">
    <source>
        <dbReference type="Proteomes" id="UP000887561"/>
    </source>
</evidence>
<dbReference type="SUPFAM" id="SSF56112">
    <property type="entry name" value="Protein kinase-like (PK-like)"/>
    <property type="match status" value="1"/>
</dbReference>
<evidence type="ECO:0000256" key="1">
    <source>
        <dbReference type="SAM" id="MobiDB-lite"/>
    </source>
</evidence>
<name>A0A915N3V8_MELJA</name>
<reference evidence="3" key="1">
    <citation type="submission" date="2022-11" db="UniProtKB">
        <authorList>
            <consortium name="WormBaseParasite"/>
        </authorList>
    </citation>
    <scope>IDENTIFICATION</scope>
</reference>
<dbReference type="InterPro" id="IPR011009">
    <property type="entry name" value="Kinase-like_dom_sf"/>
</dbReference>
<organism evidence="2 3">
    <name type="scientific">Meloidogyne javanica</name>
    <name type="common">Root-knot nematode worm</name>
    <dbReference type="NCBI Taxonomy" id="6303"/>
    <lineage>
        <taxon>Eukaryota</taxon>
        <taxon>Metazoa</taxon>
        <taxon>Ecdysozoa</taxon>
        <taxon>Nematoda</taxon>
        <taxon>Chromadorea</taxon>
        <taxon>Rhabditida</taxon>
        <taxon>Tylenchina</taxon>
        <taxon>Tylenchomorpha</taxon>
        <taxon>Tylenchoidea</taxon>
        <taxon>Meloidogynidae</taxon>
        <taxon>Meloidogyninae</taxon>
        <taxon>Meloidogyne</taxon>
        <taxon>Meloidogyne incognita group</taxon>
    </lineage>
</organism>
<dbReference type="Gene3D" id="1.10.510.10">
    <property type="entry name" value="Transferase(Phosphotransferase) domain 1"/>
    <property type="match status" value="1"/>
</dbReference>
<protein>
    <submittedName>
        <fullName evidence="3">Protein kinase domain-containing protein</fullName>
    </submittedName>
</protein>
<keyword evidence="2" id="KW-1185">Reference proteome</keyword>
<feature type="compositionally biased region" description="Polar residues" evidence="1">
    <location>
        <begin position="8"/>
        <end position="25"/>
    </location>
</feature>
<accession>A0A915N3V8</accession>
<proteinExistence type="predicted"/>
<dbReference type="WBParaSite" id="scaffold804_cov174.g1813">
    <property type="protein sequence ID" value="scaffold804_cov174.g1813"/>
    <property type="gene ID" value="scaffold804_cov174.g1813"/>
</dbReference>